<dbReference type="EMBL" id="LT899436">
    <property type="protein sequence ID" value="SNR13828.1"/>
    <property type="molecule type" value="Genomic_DNA"/>
</dbReference>
<dbReference type="InterPro" id="IPR046148">
    <property type="entry name" value="Septknot"/>
</dbReference>
<name>A0A238U5D9_9FLAO</name>
<protein>
    <recommendedName>
        <fullName evidence="1">7(1) septoil knot domain-containing protein</fullName>
    </recommendedName>
</protein>
<evidence type="ECO:0000313" key="3">
    <source>
        <dbReference type="Proteomes" id="UP000215214"/>
    </source>
</evidence>
<sequence>MKGFTLIICLCFSLLFSLSKIKNRETLNPKIQSDICRFDGKKLYGKIRLVEYASQADIKVKIVNSFPDLKVKFVENFANDCGEWQIVEHGEDLRVFISENFADLKIKPVNSFPGMVR</sequence>
<evidence type="ECO:0000259" key="1">
    <source>
        <dbReference type="Pfam" id="PF19647"/>
    </source>
</evidence>
<gene>
    <name evidence="2" type="ORF">TJEJU_0018</name>
</gene>
<dbReference type="KEGG" id="tje:TJEJU_0018"/>
<reference evidence="2 3" key="1">
    <citation type="submission" date="2017-07" db="EMBL/GenBank/DDBJ databases">
        <authorList>
            <person name="Sun Z.S."/>
            <person name="Albrecht U."/>
            <person name="Echele G."/>
            <person name="Lee C.C."/>
        </authorList>
    </citation>
    <scope>NUCLEOTIDE SEQUENCE [LARGE SCALE GENOMIC DNA]</scope>
    <source>
        <strain evidence="3">type strain: KCTC 22618</strain>
    </source>
</reference>
<dbReference type="AlphaFoldDB" id="A0A238U5D9"/>
<organism evidence="2 3">
    <name type="scientific">Tenacibaculum jejuense</name>
    <dbReference type="NCBI Taxonomy" id="584609"/>
    <lineage>
        <taxon>Bacteria</taxon>
        <taxon>Pseudomonadati</taxon>
        <taxon>Bacteroidota</taxon>
        <taxon>Flavobacteriia</taxon>
        <taxon>Flavobacteriales</taxon>
        <taxon>Flavobacteriaceae</taxon>
        <taxon>Tenacibaculum</taxon>
    </lineage>
</organism>
<evidence type="ECO:0000313" key="2">
    <source>
        <dbReference type="EMBL" id="SNR13828.1"/>
    </source>
</evidence>
<feature type="domain" description="7(1) septoil knot" evidence="1">
    <location>
        <begin position="41"/>
        <end position="115"/>
    </location>
</feature>
<keyword evidence="3" id="KW-1185">Reference proteome</keyword>
<dbReference type="Pfam" id="PF19647">
    <property type="entry name" value="Septknot"/>
    <property type="match status" value="1"/>
</dbReference>
<proteinExistence type="predicted"/>
<dbReference type="Proteomes" id="UP000215214">
    <property type="component" value="Chromosome TJEJU"/>
</dbReference>
<accession>A0A238U5D9</accession>
<dbReference type="RefSeq" id="WP_197697489.1">
    <property type="nucleotide sequence ID" value="NZ_LT899436.1"/>
</dbReference>